<dbReference type="InterPro" id="IPR042214">
    <property type="entry name" value="TruD_catalytic"/>
</dbReference>
<gene>
    <name evidence="4" type="primary">truD</name>
    <name evidence="4" type="ORF">ACAM_1140</name>
</gene>
<reference evidence="4 5" key="1">
    <citation type="journal article" date="2013" name="Appl. Environ. Microbiol.">
        <title>Variation of the Virus-Related Elements within Syntenic Genomes of the Hyperthermophilic Archaeon Aeropyrum.</title>
        <authorList>
            <person name="Daifuku T."/>
            <person name="Yoshida T."/>
            <person name="Kitamura T."/>
            <person name="Kawaichi S."/>
            <person name="Inoue T."/>
            <person name="Nomura K."/>
            <person name="Yoshida Y."/>
            <person name="Kuno S."/>
            <person name="Sako Y."/>
        </authorList>
    </citation>
    <scope>NUCLEOTIDE SEQUENCE [LARGE SCALE GENOMIC DNA]</scope>
    <source>
        <strain evidence="4 5">SY1</strain>
    </source>
</reference>
<protein>
    <submittedName>
        <fullName evidence="4">tRNA pseudouridine synthase D</fullName>
    </submittedName>
</protein>
<dbReference type="PROSITE" id="PS50984">
    <property type="entry name" value="TRUD"/>
    <property type="match status" value="1"/>
</dbReference>
<dbReference type="GO" id="GO:0003723">
    <property type="term" value="F:RNA binding"/>
    <property type="evidence" value="ECO:0007669"/>
    <property type="project" value="InterPro"/>
</dbReference>
<dbReference type="KEGG" id="acj:ACAM_1140"/>
<dbReference type="Gene3D" id="3.30.2350.20">
    <property type="entry name" value="TruD, catalytic domain"/>
    <property type="match status" value="1"/>
</dbReference>
<dbReference type="Pfam" id="PF01142">
    <property type="entry name" value="TruD"/>
    <property type="match status" value="1"/>
</dbReference>
<dbReference type="GO" id="GO:0001522">
    <property type="term" value="P:pseudouridine synthesis"/>
    <property type="evidence" value="ECO:0007669"/>
    <property type="project" value="InterPro"/>
</dbReference>
<dbReference type="InterPro" id="IPR020103">
    <property type="entry name" value="PsdUridine_synth_cat_dom_sf"/>
</dbReference>
<evidence type="ECO:0000256" key="1">
    <source>
        <dbReference type="ARBA" id="ARBA00007953"/>
    </source>
</evidence>
<dbReference type="Gene3D" id="3.30.70.3160">
    <property type="match status" value="1"/>
</dbReference>
<proteinExistence type="inferred from homology"/>
<dbReference type="GO" id="GO:0009982">
    <property type="term" value="F:pseudouridine synthase activity"/>
    <property type="evidence" value="ECO:0007669"/>
    <property type="project" value="InterPro"/>
</dbReference>
<dbReference type="AlphaFoldDB" id="U3TH14"/>
<dbReference type="Proteomes" id="UP000016887">
    <property type="component" value="Chromosome"/>
</dbReference>
<dbReference type="SUPFAM" id="SSF55120">
    <property type="entry name" value="Pseudouridine synthase"/>
    <property type="match status" value="1"/>
</dbReference>
<dbReference type="InterPro" id="IPR011760">
    <property type="entry name" value="PsdUridine_synth_TruD_insert"/>
</dbReference>
<dbReference type="EMBL" id="AP012489">
    <property type="protein sequence ID" value="BAN90609.1"/>
    <property type="molecule type" value="Genomic_DNA"/>
</dbReference>
<organism evidence="4 5">
    <name type="scientific">Aeropyrum camini SY1 = JCM 12091</name>
    <dbReference type="NCBI Taxonomy" id="1198449"/>
    <lineage>
        <taxon>Archaea</taxon>
        <taxon>Thermoproteota</taxon>
        <taxon>Thermoprotei</taxon>
        <taxon>Desulfurococcales</taxon>
        <taxon>Desulfurococcaceae</taxon>
        <taxon>Aeropyrum</taxon>
    </lineage>
</organism>
<evidence type="ECO:0000313" key="5">
    <source>
        <dbReference type="Proteomes" id="UP000016887"/>
    </source>
</evidence>
<keyword evidence="5" id="KW-1185">Reference proteome</keyword>
<comment type="similarity">
    <text evidence="1">Belongs to the pseudouridine synthase TruD family.</text>
</comment>
<evidence type="ECO:0000313" key="4">
    <source>
        <dbReference type="EMBL" id="BAN90609.1"/>
    </source>
</evidence>
<evidence type="ECO:0000256" key="2">
    <source>
        <dbReference type="ARBA" id="ARBA00023235"/>
    </source>
</evidence>
<feature type="domain" description="TRUD" evidence="3">
    <location>
        <begin position="101"/>
        <end position="265"/>
    </location>
</feature>
<name>U3TH14_9CREN</name>
<dbReference type="STRING" id="1198449.ACAM_1140"/>
<accession>U3TH14</accession>
<dbReference type="InterPro" id="IPR001656">
    <property type="entry name" value="PsdUridine_synth_TruD"/>
</dbReference>
<keyword evidence="2" id="KW-0413">Isomerase</keyword>
<evidence type="ECO:0000259" key="3">
    <source>
        <dbReference type="PROSITE" id="PS50984"/>
    </source>
</evidence>
<dbReference type="eggNOG" id="arCOG04252">
    <property type="taxonomic scope" value="Archaea"/>
</dbReference>
<sequence>MLYLVRKKLLSTPAAAGALSRLLGCRIYSYAGLKDACSISWQHVSLYRCRKTPLRVKAYGGRMEAWLLGRGGYVYPGGHRGNMFRIRLEARGGCRTSNLEWITGHYGPQRFGVSRPNTHLYSILYASGRWDLLARELGYRYPLERRIAPGDYESKILTEISKSLAPPQGRSFGGVVVEAFRSYLFNRALTRAVEEGRSLWSLGESAASVVCGGYTYRVPVARLPSRTLLGSHTGWSRLVARVMEEEGVEPGILPLRGGLRPLIYPVCRYSCRRLGDSEVSIRLHLPPGAFATTALLALYSILWIDSYLECM</sequence>